<name>A0AAW1TVR8_9CUCU</name>
<gene>
    <name evidence="1" type="ORF">WA026_019586</name>
</gene>
<organism evidence="1 2">
    <name type="scientific">Henosepilachna vigintioctopunctata</name>
    <dbReference type="NCBI Taxonomy" id="420089"/>
    <lineage>
        <taxon>Eukaryota</taxon>
        <taxon>Metazoa</taxon>
        <taxon>Ecdysozoa</taxon>
        <taxon>Arthropoda</taxon>
        <taxon>Hexapoda</taxon>
        <taxon>Insecta</taxon>
        <taxon>Pterygota</taxon>
        <taxon>Neoptera</taxon>
        <taxon>Endopterygota</taxon>
        <taxon>Coleoptera</taxon>
        <taxon>Polyphaga</taxon>
        <taxon>Cucujiformia</taxon>
        <taxon>Coccinelloidea</taxon>
        <taxon>Coccinellidae</taxon>
        <taxon>Epilachninae</taxon>
        <taxon>Epilachnini</taxon>
        <taxon>Henosepilachna</taxon>
    </lineage>
</organism>
<dbReference type="AlphaFoldDB" id="A0AAW1TVR8"/>
<protein>
    <recommendedName>
        <fullName evidence="3">Reverse transcriptase domain-containing protein</fullName>
    </recommendedName>
</protein>
<dbReference type="Proteomes" id="UP001431783">
    <property type="component" value="Unassembled WGS sequence"/>
</dbReference>
<reference evidence="1 2" key="1">
    <citation type="submission" date="2023-03" db="EMBL/GenBank/DDBJ databases">
        <title>Genome insight into feeding habits of ladybird beetles.</title>
        <authorList>
            <person name="Li H.-S."/>
            <person name="Huang Y.-H."/>
            <person name="Pang H."/>
        </authorList>
    </citation>
    <scope>NUCLEOTIDE SEQUENCE [LARGE SCALE GENOMIC DNA]</scope>
    <source>
        <strain evidence="1">SYSU_2023b</strain>
        <tissue evidence="1">Whole body</tissue>
    </source>
</reference>
<evidence type="ECO:0000313" key="1">
    <source>
        <dbReference type="EMBL" id="KAK9872803.1"/>
    </source>
</evidence>
<evidence type="ECO:0008006" key="3">
    <source>
        <dbReference type="Google" id="ProtNLM"/>
    </source>
</evidence>
<proteinExistence type="predicted"/>
<keyword evidence="2" id="KW-1185">Reference proteome</keyword>
<evidence type="ECO:0000313" key="2">
    <source>
        <dbReference type="Proteomes" id="UP001431783"/>
    </source>
</evidence>
<accession>A0AAW1TVR8</accession>
<sequence>MIAYRLSVMCSITENQYGFVVRKSTIDAIHSIIILMEKHRANKENSHQLFIDLEKSFDRVPSCLCSSSQSRRLCYWITRSSTNSTILHERLCGHKIQVLFDIIDLKARIIHVIYSFSTIENLISLKRFFNWVSGLVTFIKQFLSNLSDDNHPRNPSFVAVYVQHIGGFSCTALATLPPSNKGATSLETIDYVPKSMDCNFEMRPENDKVILALILLPTVIIAAQEYPTSSVL</sequence>
<comment type="caution">
    <text evidence="1">The sequence shown here is derived from an EMBL/GenBank/DDBJ whole genome shotgun (WGS) entry which is preliminary data.</text>
</comment>
<dbReference type="EMBL" id="JARQZJ010000013">
    <property type="protein sequence ID" value="KAK9872803.1"/>
    <property type="molecule type" value="Genomic_DNA"/>
</dbReference>